<name>A0ABS7RGJ2_9ACTN</name>
<gene>
    <name evidence="2" type="ORF">K1X13_02225</name>
</gene>
<dbReference type="EMBL" id="JAIEZQ010000001">
    <property type="protein sequence ID" value="MBY9073629.1"/>
    <property type="molecule type" value="Genomic_DNA"/>
</dbReference>
<keyword evidence="3" id="KW-1185">Reference proteome</keyword>
<evidence type="ECO:0000256" key="1">
    <source>
        <dbReference type="SAM" id="MobiDB-lite"/>
    </source>
</evidence>
<feature type="compositionally biased region" description="Low complexity" evidence="1">
    <location>
        <begin position="1"/>
        <end position="10"/>
    </location>
</feature>
<dbReference type="RefSeq" id="WP_221023409.1">
    <property type="nucleotide sequence ID" value="NZ_JAIEZQ010000001.1"/>
</dbReference>
<organism evidence="2 3">
    <name type="scientific">Nocardioides jiangsuensis</name>
    <dbReference type="NCBI Taxonomy" id="2866161"/>
    <lineage>
        <taxon>Bacteria</taxon>
        <taxon>Bacillati</taxon>
        <taxon>Actinomycetota</taxon>
        <taxon>Actinomycetes</taxon>
        <taxon>Propionibacteriales</taxon>
        <taxon>Nocardioidaceae</taxon>
        <taxon>Nocardioides</taxon>
    </lineage>
</organism>
<sequence>MAGLGACASAGGSGDGTGRAALAGSVSQDPSQPGAASPSGEPEAEIDPGPADPGATPVGGEPWDVEVSAVCAEAVAEEGGAGIDEVAQSSDGGAVASFWANGDRSVVCDVLAADDGTTVTTVVPSGADGGSGFEARALRLGSSAVRGGDGSPTAVRYVAGGRLPWRVDELGYAFPDGHRARAVFVESTEGSGDVWWSVGYTATEGPLADPATDPADVDPLTVSVVGAAAEAFRLPWEDAQRSE</sequence>
<evidence type="ECO:0000313" key="2">
    <source>
        <dbReference type="EMBL" id="MBY9073629.1"/>
    </source>
</evidence>
<dbReference type="Proteomes" id="UP000754710">
    <property type="component" value="Unassembled WGS sequence"/>
</dbReference>
<reference evidence="2 3" key="1">
    <citation type="submission" date="2021-08" db="EMBL/GenBank/DDBJ databases">
        <title>Nocardioides bacterium WL0053 sp. nov., isolated from the sediment.</title>
        <authorList>
            <person name="Wang L."/>
            <person name="Zhang D."/>
            <person name="Zhang A."/>
        </authorList>
    </citation>
    <scope>NUCLEOTIDE SEQUENCE [LARGE SCALE GENOMIC DNA]</scope>
    <source>
        <strain evidence="2 3">WL0053</strain>
    </source>
</reference>
<feature type="region of interest" description="Disordered" evidence="1">
    <location>
        <begin position="1"/>
        <end position="66"/>
    </location>
</feature>
<accession>A0ABS7RGJ2</accession>
<evidence type="ECO:0000313" key="3">
    <source>
        <dbReference type="Proteomes" id="UP000754710"/>
    </source>
</evidence>
<proteinExistence type="predicted"/>
<evidence type="ECO:0008006" key="4">
    <source>
        <dbReference type="Google" id="ProtNLM"/>
    </source>
</evidence>
<protein>
    <recommendedName>
        <fullName evidence="4">DUF3558 domain-containing protein</fullName>
    </recommendedName>
</protein>
<comment type="caution">
    <text evidence="2">The sequence shown here is derived from an EMBL/GenBank/DDBJ whole genome shotgun (WGS) entry which is preliminary data.</text>
</comment>